<evidence type="ECO:0000256" key="1">
    <source>
        <dbReference type="SAM" id="MobiDB-lite"/>
    </source>
</evidence>
<dbReference type="EMBL" id="MU004288">
    <property type="protein sequence ID" value="KAF2663078.1"/>
    <property type="molecule type" value="Genomic_DNA"/>
</dbReference>
<protein>
    <submittedName>
        <fullName evidence="2">Uncharacterized protein</fullName>
    </submittedName>
</protein>
<evidence type="ECO:0000313" key="3">
    <source>
        <dbReference type="Proteomes" id="UP000799324"/>
    </source>
</evidence>
<reference evidence="2" key="1">
    <citation type="journal article" date="2020" name="Stud. Mycol.">
        <title>101 Dothideomycetes genomes: a test case for predicting lifestyles and emergence of pathogens.</title>
        <authorList>
            <person name="Haridas S."/>
            <person name="Albert R."/>
            <person name="Binder M."/>
            <person name="Bloem J."/>
            <person name="Labutti K."/>
            <person name="Salamov A."/>
            <person name="Andreopoulos B."/>
            <person name="Baker S."/>
            <person name="Barry K."/>
            <person name="Bills G."/>
            <person name="Bluhm B."/>
            <person name="Cannon C."/>
            <person name="Castanera R."/>
            <person name="Culley D."/>
            <person name="Daum C."/>
            <person name="Ezra D."/>
            <person name="Gonzalez J."/>
            <person name="Henrissat B."/>
            <person name="Kuo A."/>
            <person name="Liang C."/>
            <person name="Lipzen A."/>
            <person name="Lutzoni F."/>
            <person name="Magnuson J."/>
            <person name="Mondo S."/>
            <person name="Nolan M."/>
            <person name="Ohm R."/>
            <person name="Pangilinan J."/>
            <person name="Park H.-J."/>
            <person name="Ramirez L."/>
            <person name="Alfaro M."/>
            <person name="Sun H."/>
            <person name="Tritt A."/>
            <person name="Yoshinaga Y."/>
            <person name="Zwiers L.-H."/>
            <person name="Turgeon B."/>
            <person name="Goodwin S."/>
            <person name="Spatafora J."/>
            <person name="Crous P."/>
            <person name="Grigoriev I."/>
        </authorList>
    </citation>
    <scope>NUCLEOTIDE SEQUENCE</scope>
    <source>
        <strain evidence="2">CBS 122681</strain>
    </source>
</reference>
<feature type="compositionally biased region" description="Polar residues" evidence="1">
    <location>
        <begin position="21"/>
        <end position="32"/>
    </location>
</feature>
<organism evidence="2 3">
    <name type="scientific">Lophiostoma macrostomum CBS 122681</name>
    <dbReference type="NCBI Taxonomy" id="1314788"/>
    <lineage>
        <taxon>Eukaryota</taxon>
        <taxon>Fungi</taxon>
        <taxon>Dikarya</taxon>
        <taxon>Ascomycota</taxon>
        <taxon>Pezizomycotina</taxon>
        <taxon>Dothideomycetes</taxon>
        <taxon>Pleosporomycetidae</taxon>
        <taxon>Pleosporales</taxon>
        <taxon>Lophiostomataceae</taxon>
        <taxon>Lophiostoma</taxon>
    </lineage>
</organism>
<dbReference type="OrthoDB" id="62952at2759"/>
<accession>A0A6A6TW44</accession>
<keyword evidence="3" id="KW-1185">Reference proteome</keyword>
<feature type="region of interest" description="Disordered" evidence="1">
    <location>
        <begin position="1"/>
        <end position="32"/>
    </location>
</feature>
<name>A0A6A6TW44_9PLEO</name>
<evidence type="ECO:0000313" key="2">
    <source>
        <dbReference type="EMBL" id="KAF2663078.1"/>
    </source>
</evidence>
<feature type="region of interest" description="Disordered" evidence="1">
    <location>
        <begin position="185"/>
        <end position="206"/>
    </location>
</feature>
<sequence>MASHETKRMGSLCKPRERGGDNQTTDAAPNSVTISPFLKLPREIRDQIYHDFYTNPSQRCVRIERRHLRYFVPTATRILLLLHGDELLLNHQIAEEALEALFKHHTVLMSGGPFVISSLLSRIEKQAGDRGKHWLRLLKHVEFDWCTFPHLSNYPPSAKEAKGQKPWWVEHDGVEVDVDYVRSTRDKGHNNEYDNESRGYDDNRFRPADLDLYPNLTRLTDNNPHTLDPADPFGFSSHYPFGEPDRPDEGQRLSYEEVYDKLCLLVEAEVTPLFEYLSSPTFRLRSITIPLFFLSKRVQQQRAISKPGFPVPMQTSYWVHFAVHALLMLHSWFSDGSSRSTLQEVKIKYMPKTTLVLLDPADDLNRMVRDGVFFSEEDESREGEGEVFKALWNEVEAYGVSRKSFKADVQMATWANGIERSALEITFRKARFVEVSV</sequence>
<feature type="compositionally biased region" description="Basic and acidic residues" evidence="1">
    <location>
        <begin position="1"/>
        <end position="20"/>
    </location>
</feature>
<dbReference type="AlphaFoldDB" id="A0A6A6TW44"/>
<proteinExistence type="predicted"/>
<dbReference type="Proteomes" id="UP000799324">
    <property type="component" value="Unassembled WGS sequence"/>
</dbReference>
<gene>
    <name evidence="2" type="ORF">K491DRAFT_617013</name>
</gene>